<reference evidence="1 2" key="1">
    <citation type="submission" date="2014-12" db="EMBL/GenBank/DDBJ databases">
        <title>Mercury Reductase activity and rhizosphere competence traits in the genome of root associated Photobacterium halotolerans MELD1.</title>
        <authorList>
            <person name="Mathew D.C."/>
            <person name="Huang C.-C."/>
        </authorList>
    </citation>
    <scope>NUCLEOTIDE SEQUENCE [LARGE SCALE GENOMIC DNA]</scope>
    <source>
        <strain evidence="1 2">MELD1</strain>
    </source>
</reference>
<dbReference type="Pfam" id="PF06288">
    <property type="entry name" value="DUF1040"/>
    <property type="match status" value="1"/>
</dbReference>
<comment type="caution">
    <text evidence="1">The sequence shown here is derived from an EMBL/GenBank/DDBJ whole genome shotgun (WGS) entry which is preliminary data.</text>
</comment>
<name>A0A0F5V8D3_9GAMM</name>
<sequence>MAEHRITELLTLLRPYWQQYPDLNLSSVLAQLASEAGFQGSLAEVSDDMLIYQLKMRQEKPEAMIPGLAKDCEPDFKTALLKARGIIK</sequence>
<dbReference type="AlphaFoldDB" id="A0A0F5V8D3"/>
<protein>
    <recommendedName>
        <fullName evidence="3">Protein yihD</fullName>
    </recommendedName>
</protein>
<evidence type="ECO:0008006" key="3">
    <source>
        <dbReference type="Google" id="ProtNLM"/>
    </source>
</evidence>
<dbReference type="Gene3D" id="1.10.1580.20">
    <property type="entry name" value="Protein of unknown function DUF1040"/>
    <property type="match status" value="1"/>
</dbReference>
<dbReference type="RefSeq" id="WP_046222112.1">
    <property type="nucleotide sequence ID" value="NZ_JWYV01000020.1"/>
</dbReference>
<proteinExistence type="predicted"/>
<organism evidence="1 2">
    <name type="scientific">Photobacterium halotolerans</name>
    <dbReference type="NCBI Taxonomy" id="265726"/>
    <lineage>
        <taxon>Bacteria</taxon>
        <taxon>Pseudomonadati</taxon>
        <taxon>Pseudomonadota</taxon>
        <taxon>Gammaproteobacteria</taxon>
        <taxon>Vibrionales</taxon>
        <taxon>Vibrionaceae</taxon>
        <taxon>Photobacterium</taxon>
    </lineage>
</organism>
<dbReference type="PATRIC" id="fig|265726.11.peg.2527"/>
<dbReference type="STRING" id="265726.KY46_18615"/>
<dbReference type="Proteomes" id="UP000033633">
    <property type="component" value="Unassembled WGS sequence"/>
</dbReference>
<gene>
    <name evidence="1" type="ORF">KY46_18615</name>
</gene>
<evidence type="ECO:0000313" key="1">
    <source>
        <dbReference type="EMBL" id="KKC98440.1"/>
    </source>
</evidence>
<dbReference type="InterPro" id="IPR038134">
    <property type="entry name" value="YihD_sf"/>
</dbReference>
<evidence type="ECO:0000313" key="2">
    <source>
        <dbReference type="Proteomes" id="UP000033633"/>
    </source>
</evidence>
<dbReference type="OrthoDB" id="6197074at2"/>
<dbReference type="InterPro" id="IPR009383">
    <property type="entry name" value="DUF1040"/>
</dbReference>
<dbReference type="EMBL" id="JWYV01000020">
    <property type="protein sequence ID" value="KKC98440.1"/>
    <property type="molecule type" value="Genomic_DNA"/>
</dbReference>
<keyword evidence="2" id="KW-1185">Reference proteome</keyword>
<accession>A0A0F5V8D3</accession>